<gene>
    <name evidence="2" type="ORF">A6E14_15815</name>
</gene>
<dbReference type="EMBL" id="MAJZ01000928">
    <property type="protein sequence ID" value="OCH72048.1"/>
    <property type="molecule type" value="Genomic_DNA"/>
</dbReference>
<evidence type="ECO:0000256" key="1">
    <source>
        <dbReference type="SAM" id="SignalP"/>
    </source>
</evidence>
<organism evidence="2 3">
    <name type="scientific">Vibrio genomosp. F10</name>
    <dbReference type="NCBI Taxonomy" id="723171"/>
    <lineage>
        <taxon>Bacteria</taxon>
        <taxon>Pseudomonadati</taxon>
        <taxon>Pseudomonadota</taxon>
        <taxon>Gammaproteobacteria</taxon>
        <taxon>Vibrionales</taxon>
        <taxon>Vibrionaceae</taxon>
        <taxon>Vibrio</taxon>
    </lineage>
</organism>
<reference evidence="3" key="1">
    <citation type="submission" date="2016-06" db="EMBL/GenBank/DDBJ databases">
        <authorList>
            <person name="Hehemann J.-H."/>
            <person name="Arevalo P."/>
            <person name="Datta M.S."/>
            <person name="Polz M.F."/>
        </authorList>
    </citation>
    <scope>NUCLEOTIDE SEQUENCE [LARGE SCALE GENOMIC DNA]</scope>
    <source>
        <strain evidence="3">9CSC122</strain>
    </source>
</reference>
<comment type="caution">
    <text evidence="2">The sequence shown here is derived from an EMBL/GenBank/DDBJ whole genome shotgun (WGS) entry which is preliminary data.</text>
</comment>
<dbReference type="PROSITE" id="PS51257">
    <property type="entry name" value="PROKAR_LIPOPROTEIN"/>
    <property type="match status" value="1"/>
</dbReference>
<keyword evidence="1" id="KW-0732">Signal</keyword>
<dbReference type="Pfam" id="PF07233">
    <property type="entry name" value="DUF1425"/>
    <property type="match status" value="1"/>
</dbReference>
<evidence type="ECO:0000313" key="2">
    <source>
        <dbReference type="EMBL" id="OCH72048.1"/>
    </source>
</evidence>
<keyword evidence="3" id="KW-1185">Reference proteome</keyword>
<name>A0A1B9QV21_9VIBR</name>
<dbReference type="Proteomes" id="UP000093173">
    <property type="component" value="Unassembled WGS sequence"/>
</dbReference>
<feature type="chain" id="PRO_5008634624" description="YcfL protein: an outer membrane lipoprotein that is part of a salvage cluster" evidence="1">
    <location>
        <begin position="19"/>
        <end position="129"/>
    </location>
</feature>
<protein>
    <recommendedName>
        <fullName evidence="4">YcfL protein: an outer membrane lipoprotein that is part of a salvage cluster</fullName>
    </recommendedName>
</protein>
<dbReference type="Gene3D" id="2.60.40.3230">
    <property type="match status" value="1"/>
</dbReference>
<feature type="signal peptide" evidence="1">
    <location>
        <begin position="1"/>
        <end position="18"/>
    </location>
</feature>
<proteinExistence type="predicted"/>
<accession>A0A1B9QV21</accession>
<evidence type="ECO:0000313" key="3">
    <source>
        <dbReference type="Proteomes" id="UP000093173"/>
    </source>
</evidence>
<dbReference type="InterPro" id="IPR038483">
    <property type="entry name" value="YcfL-like_sf"/>
</dbReference>
<dbReference type="InterPro" id="IPR010824">
    <property type="entry name" value="DUF1425"/>
</dbReference>
<sequence length="129" mass="14532">MKHWFLVFCATLFISGCADNTAGLRVDGATQNVIFGDNVLGTRLVIDDIATTEVDGRARGVVRVTSNYTGDQHVQYRFYWYDDEGLEVNTKLSPWRKAIVRGFESIALSEVSINPNGTQFRVQIRELDN</sequence>
<dbReference type="CDD" id="cd09030">
    <property type="entry name" value="DUF1425"/>
    <property type="match status" value="1"/>
</dbReference>
<evidence type="ECO:0008006" key="4">
    <source>
        <dbReference type="Google" id="ProtNLM"/>
    </source>
</evidence>
<dbReference type="AlphaFoldDB" id="A0A1B9QV21"/>